<feature type="binding site" evidence="11">
    <location>
        <position position="260"/>
    </location>
    <ligand>
        <name>[4Fe-4S] cluster</name>
        <dbReference type="ChEBI" id="CHEBI:49883"/>
    </ligand>
</feature>
<evidence type="ECO:0000256" key="1">
    <source>
        <dbReference type="ARBA" id="ARBA00001966"/>
    </source>
</evidence>
<feature type="short sequence motif" description="Cx2C motif 1" evidence="11">
    <location>
        <begin position="257"/>
        <end position="260"/>
    </location>
</feature>
<evidence type="ECO:0000256" key="3">
    <source>
        <dbReference type="ARBA" id="ARBA00022485"/>
    </source>
</evidence>
<feature type="domain" description="Anamorsin N-terminal" evidence="13">
    <location>
        <begin position="9"/>
        <end position="104"/>
    </location>
</feature>
<dbReference type="InterPro" id="IPR029063">
    <property type="entry name" value="SAM-dependent_MTases_sf"/>
</dbReference>
<keyword evidence="10 11" id="KW-0496">Mitochondrion</keyword>
<evidence type="ECO:0000256" key="5">
    <source>
        <dbReference type="ARBA" id="ARBA00022703"/>
    </source>
</evidence>
<feature type="binding site" evidence="11">
    <location>
        <position position="218"/>
    </location>
    <ligand>
        <name>[2Fe-2S] cluster</name>
        <dbReference type="ChEBI" id="CHEBI:190135"/>
    </ligand>
</feature>
<dbReference type="SUPFAM" id="SSF53335">
    <property type="entry name" value="S-adenosyl-L-methionine-dependent methyltransferases"/>
    <property type="match status" value="1"/>
</dbReference>
<keyword evidence="11" id="KW-0539">Nucleus</keyword>
<keyword evidence="7 11" id="KW-0479">Metal-binding</keyword>
<sequence>MADLGIRAGDHVVLVWAQPSTPTALKQYAEELGAVVGPDGRVAVENMDRLLLSSHAASTFNWVLSCLLADSSSIHTSETLAEIARVLKPGGQLVLDEPVTGKRQSIHPFISKAELSPEALSSLRAASGYQGDSLSRVRVSASKPDFEVGSSSQIKLSFGKKTAKPAEKPALDPNTVKMWTLSANDMNDDDVDLMDSDALLDEDDLKKPDPASLKAPACGEGADKKKKACKNCTCGLAEELEQESKGKQKTDLPKSACGSCYLGDAFRCASCPYAGMPAFKPGEKIVLDNKTLTDA</sequence>
<dbReference type="GO" id="GO:0016226">
    <property type="term" value="P:iron-sulfur cluster assembly"/>
    <property type="evidence" value="ECO:0007669"/>
    <property type="project" value="UniProtKB-UniRule"/>
</dbReference>
<dbReference type="HAMAP" id="MF_03115">
    <property type="entry name" value="Anamorsin"/>
    <property type="match status" value="1"/>
</dbReference>
<feature type="short sequence motif" description="Cx2C motif 2" evidence="11">
    <location>
        <begin position="268"/>
        <end position="271"/>
    </location>
</feature>
<comment type="cofactor">
    <cofactor evidence="11">
        <name>[2Fe-2S] cluster</name>
        <dbReference type="ChEBI" id="CHEBI:190135"/>
    </cofactor>
</comment>
<dbReference type="GO" id="GO:0051539">
    <property type="term" value="F:4 iron, 4 sulfur cluster binding"/>
    <property type="evidence" value="ECO:0007669"/>
    <property type="project" value="UniProtKB-KW"/>
</dbReference>
<feature type="region of interest" description="Fe-S binding site B" evidence="11">
    <location>
        <begin position="257"/>
        <end position="271"/>
    </location>
</feature>
<dbReference type="PANTHER" id="PTHR13273:SF14">
    <property type="entry name" value="ANAMORSIN"/>
    <property type="match status" value="1"/>
</dbReference>
<evidence type="ECO:0000256" key="7">
    <source>
        <dbReference type="ARBA" id="ARBA00022723"/>
    </source>
</evidence>
<evidence type="ECO:0000256" key="9">
    <source>
        <dbReference type="ARBA" id="ARBA00023014"/>
    </source>
</evidence>
<evidence type="ECO:0000256" key="11">
    <source>
        <dbReference type="HAMAP-Rule" id="MF_03115"/>
    </source>
</evidence>
<feature type="binding site" evidence="11">
    <location>
        <position position="232"/>
    </location>
    <ligand>
        <name>[2Fe-2S] cluster</name>
        <dbReference type="ChEBI" id="CHEBI:190135"/>
    </ligand>
</feature>
<comment type="domain">
    <text evidence="11">The twin Cx2C motifs are involved in the recognition by the mitochondrial CHCHD4/MIA40-GFER/ERV1 disulfide relay system. The formation of 2 disulfide bonds in the Cx2C motifs through dithiol/disulfide exchange reactions effectively traps the protein in the mitochondrial intermembrane space.</text>
</comment>
<comment type="function">
    <text evidence="11">Component of the cytosolic iron-sulfur (Fe-S) protein assembly (CIA) machinery required for the maturation of extramitochondrial Fe-S proteins. Part of an electron transfer chain functioning in an early step of cytosolic Fe-S biogenesis, facilitating the de novo assembly of a [4Fe-4S] cluster on the scaffold complex NUBP1-NUBP2. Electrons are transferred to CIAPIN1 from NADPH via the FAD- and FMN-containing protein NDOR1. NDOR1-CIAPIN1 are also required for the assembly of the diferric tyrosyl radical cofactor of ribonucleotide reductase (RNR), probably by providing electrons for reduction during radical cofactor maturation in the catalytic small subunit. Has anti-apoptotic effects in the cell. Involved in negative control of cell death upon cytokine withdrawal. Promotes development of hematopoietic cells.</text>
</comment>
<keyword evidence="9 11" id="KW-0411">Iron-sulfur</keyword>
<proteinExistence type="inferred from homology"/>
<evidence type="ECO:0000259" key="13">
    <source>
        <dbReference type="Pfam" id="PF20922"/>
    </source>
</evidence>
<comment type="caution">
    <text evidence="11">Lacks conserved residue(s) required for the propagation of feature annotation.</text>
</comment>
<feature type="binding site" evidence="11">
    <location>
        <position position="257"/>
    </location>
    <ligand>
        <name>[4Fe-4S] cluster</name>
        <dbReference type="ChEBI" id="CHEBI:49883"/>
    </ligand>
</feature>
<keyword evidence="8 11" id="KW-0408">Iron</keyword>
<dbReference type="Pfam" id="PF05093">
    <property type="entry name" value="CIAPIN1"/>
    <property type="match status" value="2"/>
</dbReference>
<feature type="binding site" evidence="11">
    <location>
        <position position="234"/>
    </location>
    <ligand>
        <name>[2Fe-2S] cluster</name>
        <dbReference type="ChEBI" id="CHEBI:190135"/>
    </ligand>
</feature>
<evidence type="ECO:0000259" key="12">
    <source>
        <dbReference type="Pfam" id="PF05093"/>
    </source>
</evidence>
<keyword evidence="4 11" id="KW-0963">Cytoplasm</keyword>
<dbReference type="GO" id="GO:0006915">
    <property type="term" value="P:apoptotic process"/>
    <property type="evidence" value="ECO:0007669"/>
    <property type="project" value="UniProtKB-KW"/>
</dbReference>
<comment type="cofactor">
    <cofactor evidence="1 11">
        <name>[4Fe-4S] cluster</name>
        <dbReference type="ChEBI" id="CHEBI:49883"/>
    </cofactor>
</comment>
<dbReference type="FunFam" id="3.40.50.150:FF:000085">
    <property type="entry name" value="Anamorsin homolog"/>
    <property type="match status" value="1"/>
</dbReference>
<dbReference type="Ensembl" id="ENSPNYT00000004927.1">
    <property type="protein sequence ID" value="ENSPNYP00000004808.1"/>
    <property type="gene ID" value="ENSPNYG00000003520.1"/>
</dbReference>
<comment type="subcellular location">
    <subcellularLocation>
        <location evidence="11">Cytoplasm</location>
    </subcellularLocation>
    <subcellularLocation>
        <location evidence="11">Nucleus</location>
    </subcellularLocation>
    <subcellularLocation>
        <location evidence="11">Mitochondrion intermembrane space</location>
    </subcellularLocation>
</comment>
<keyword evidence="5 11" id="KW-0053">Apoptosis</keyword>
<dbReference type="PANTHER" id="PTHR13273">
    <property type="entry name" value="ANAMORSIN"/>
    <property type="match status" value="1"/>
</dbReference>
<feature type="domain" description="Anamorsin C-terminal" evidence="12">
    <location>
        <begin position="254"/>
        <end position="286"/>
    </location>
</feature>
<comment type="domain">
    <text evidence="11">The C-terminal domain binds 2 Fe-S clusters but is otherwise mostly in an intrinsically disordered conformation.</text>
</comment>
<gene>
    <name evidence="11" type="primary">CIAPIN1</name>
</gene>
<evidence type="ECO:0000256" key="6">
    <source>
        <dbReference type="ARBA" id="ARBA00022714"/>
    </source>
</evidence>
<evidence type="ECO:0000256" key="4">
    <source>
        <dbReference type="ARBA" id="ARBA00022490"/>
    </source>
</evidence>
<comment type="similarity">
    <text evidence="2 11">Belongs to the anamorsin family.</text>
</comment>
<feature type="binding site" evidence="11">
    <location>
        <position position="229"/>
    </location>
    <ligand>
        <name>[2Fe-2S] cluster</name>
        <dbReference type="ChEBI" id="CHEBI:190135"/>
    </ligand>
</feature>
<dbReference type="GO" id="GO:0005634">
    <property type="term" value="C:nucleus"/>
    <property type="evidence" value="ECO:0007669"/>
    <property type="project" value="UniProtKB-SubCell"/>
</dbReference>
<accession>A0A3B4F4D9</accession>
<organism evidence="14">
    <name type="scientific">Pundamilia nyererei</name>
    <dbReference type="NCBI Taxonomy" id="303518"/>
    <lineage>
        <taxon>Eukaryota</taxon>
        <taxon>Metazoa</taxon>
        <taxon>Chordata</taxon>
        <taxon>Craniata</taxon>
        <taxon>Vertebrata</taxon>
        <taxon>Euteleostomi</taxon>
        <taxon>Actinopterygii</taxon>
        <taxon>Neopterygii</taxon>
        <taxon>Teleostei</taxon>
        <taxon>Neoteleostei</taxon>
        <taxon>Acanthomorphata</taxon>
        <taxon>Ovalentaria</taxon>
        <taxon>Cichlomorphae</taxon>
        <taxon>Cichliformes</taxon>
        <taxon>Cichlidae</taxon>
        <taxon>African cichlids</taxon>
        <taxon>Pseudocrenilabrinae</taxon>
        <taxon>Haplochromini</taxon>
        <taxon>Pundamilia</taxon>
    </lineage>
</organism>
<dbReference type="Pfam" id="PF20922">
    <property type="entry name" value="Anamorsin_N"/>
    <property type="match status" value="2"/>
</dbReference>
<name>A0A3B4F4D9_9CICH</name>
<feature type="domain" description="Anamorsin N-terminal" evidence="13">
    <location>
        <begin position="111"/>
        <end position="151"/>
    </location>
</feature>
<dbReference type="GO" id="GO:0030097">
    <property type="term" value="P:hemopoiesis"/>
    <property type="evidence" value="ECO:0007669"/>
    <property type="project" value="UniProtKB-UniRule"/>
</dbReference>
<evidence type="ECO:0000313" key="14">
    <source>
        <dbReference type="Ensembl" id="ENSPNYP00000004808.1"/>
    </source>
</evidence>
<dbReference type="InterPro" id="IPR007785">
    <property type="entry name" value="Anamorsin"/>
</dbReference>
<dbReference type="GeneTree" id="ENSGT00390000011417"/>
<dbReference type="GO" id="GO:0051537">
    <property type="term" value="F:2 iron, 2 sulfur cluster binding"/>
    <property type="evidence" value="ECO:0007669"/>
    <property type="project" value="UniProtKB-UniRule"/>
</dbReference>
<keyword evidence="3 11" id="KW-0004">4Fe-4S</keyword>
<protein>
    <recommendedName>
        <fullName evidence="11">Anamorsin</fullName>
    </recommendedName>
    <alternativeName>
        <fullName evidence="11">Cytokine-induced apoptosis inhibitor 1</fullName>
    </alternativeName>
    <alternativeName>
        <fullName evidence="11">Fe-S cluster assembly protein DRE2 homolog</fullName>
    </alternativeName>
</protein>
<evidence type="ECO:0000256" key="2">
    <source>
        <dbReference type="ARBA" id="ARBA00008169"/>
    </source>
</evidence>
<dbReference type="InterPro" id="IPR046408">
    <property type="entry name" value="CIAPIN1"/>
</dbReference>
<feature type="binding site" evidence="11">
    <location>
        <position position="271"/>
    </location>
    <ligand>
        <name>[4Fe-4S] cluster</name>
        <dbReference type="ChEBI" id="CHEBI:49883"/>
    </ligand>
</feature>
<feature type="binding site" evidence="11">
    <location>
        <position position="268"/>
    </location>
    <ligand>
        <name>[4Fe-4S] cluster</name>
        <dbReference type="ChEBI" id="CHEBI:49883"/>
    </ligand>
</feature>
<evidence type="ECO:0000256" key="10">
    <source>
        <dbReference type="ARBA" id="ARBA00023128"/>
    </source>
</evidence>
<evidence type="ECO:0000256" key="8">
    <source>
        <dbReference type="ARBA" id="ARBA00023004"/>
    </source>
</evidence>
<reference evidence="14" key="1">
    <citation type="submission" date="2023-09" db="UniProtKB">
        <authorList>
            <consortium name="Ensembl"/>
        </authorList>
    </citation>
    <scope>IDENTIFICATION</scope>
</reference>
<dbReference type="GO" id="GO:0009055">
    <property type="term" value="F:electron transfer activity"/>
    <property type="evidence" value="ECO:0007669"/>
    <property type="project" value="UniProtKB-UniRule"/>
</dbReference>
<dbReference type="AlphaFoldDB" id="A0A3B4F4D9"/>
<keyword evidence="6 11" id="KW-0001">2Fe-2S</keyword>
<dbReference type="GO" id="GO:0005758">
    <property type="term" value="C:mitochondrial intermembrane space"/>
    <property type="evidence" value="ECO:0007669"/>
    <property type="project" value="UniProtKB-SubCell"/>
</dbReference>
<dbReference type="Gene3D" id="3.40.50.150">
    <property type="entry name" value="Vaccinia Virus protein VP39"/>
    <property type="match status" value="1"/>
</dbReference>
<dbReference type="InterPro" id="IPR049011">
    <property type="entry name" value="Anamorsin_N_metazoan"/>
</dbReference>
<comment type="domain">
    <text evidence="11">The N-terminal domain has structural similarity with S-adenosyl-L-methionine-dependent methyltransferases, but does not bind S-adenosyl-L-methionine. It is required for correct assembly of the 2 Fe-S clusters.</text>
</comment>
<feature type="region of interest" description="Fe-S binding site A" evidence="11">
    <location>
        <begin position="218"/>
        <end position="234"/>
    </location>
</feature>
<comment type="subunit">
    <text evidence="11">Monomer. Interacts with NDOR1. Interacts with CHCHD4.</text>
</comment>
<dbReference type="GO" id="GO:0043066">
    <property type="term" value="P:negative regulation of apoptotic process"/>
    <property type="evidence" value="ECO:0007669"/>
    <property type="project" value="UniProtKB-UniRule"/>
</dbReference>
<feature type="domain" description="Anamorsin C-terminal" evidence="12">
    <location>
        <begin position="214"/>
        <end position="249"/>
    </location>
</feature>
<dbReference type="GO" id="GO:0046872">
    <property type="term" value="F:metal ion binding"/>
    <property type="evidence" value="ECO:0007669"/>
    <property type="project" value="UniProtKB-KW"/>
</dbReference>